<feature type="region of interest" description="Disordered" evidence="1">
    <location>
        <begin position="1"/>
        <end position="68"/>
    </location>
</feature>
<dbReference type="Proteomes" id="UP000193642">
    <property type="component" value="Unassembled WGS sequence"/>
</dbReference>
<evidence type="ECO:0000313" key="3">
    <source>
        <dbReference type="Proteomes" id="UP000193642"/>
    </source>
</evidence>
<organism evidence="2 3">
    <name type="scientific">Rhizoclosmatium globosum</name>
    <dbReference type="NCBI Taxonomy" id="329046"/>
    <lineage>
        <taxon>Eukaryota</taxon>
        <taxon>Fungi</taxon>
        <taxon>Fungi incertae sedis</taxon>
        <taxon>Chytridiomycota</taxon>
        <taxon>Chytridiomycota incertae sedis</taxon>
        <taxon>Chytridiomycetes</taxon>
        <taxon>Chytridiales</taxon>
        <taxon>Chytriomycetaceae</taxon>
        <taxon>Rhizoclosmatium</taxon>
    </lineage>
</organism>
<protein>
    <submittedName>
        <fullName evidence="2">Uncharacterized protein</fullName>
    </submittedName>
</protein>
<keyword evidence="3" id="KW-1185">Reference proteome</keyword>
<feature type="compositionally biased region" description="Basic residues" evidence="1">
    <location>
        <begin position="46"/>
        <end position="55"/>
    </location>
</feature>
<reference evidence="2 3" key="1">
    <citation type="submission" date="2016-07" db="EMBL/GenBank/DDBJ databases">
        <title>Pervasive Adenine N6-methylation of Active Genes in Fungi.</title>
        <authorList>
            <consortium name="DOE Joint Genome Institute"/>
            <person name="Mondo S.J."/>
            <person name="Dannebaum R.O."/>
            <person name="Kuo R.C."/>
            <person name="Labutti K."/>
            <person name="Haridas S."/>
            <person name="Kuo A."/>
            <person name="Salamov A."/>
            <person name="Ahrendt S.R."/>
            <person name="Lipzen A."/>
            <person name="Sullivan W."/>
            <person name="Andreopoulos W.B."/>
            <person name="Clum A."/>
            <person name="Lindquist E."/>
            <person name="Daum C."/>
            <person name="Ramamoorthy G.K."/>
            <person name="Gryganskyi A."/>
            <person name="Culley D."/>
            <person name="Magnuson J.K."/>
            <person name="James T.Y."/>
            <person name="O'Malley M.A."/>
            <person name="Stajich J.E."/>
            <person name="Spatafora J.W."/>
            <person name="Visel A."/>
            <person name="Grigoriev I.V."/>
        </authorList>
    </citation>
    <scope>NUCLEOTIDE SEQUENCE [LARGE SCALE GENOMIC DNA]</scope>
    <source>
        <strain evidence="2 3">JEL800</strain>
    </source>
</reference>
<evidence type="ECO:0000313" key="2">
    <source>
        <dbReference type="EMBL" id="ORY49436.1"/>
    </source>
</evidence>
<dbReference type="AlphaFoldDB" id="A0A1Y2CR61"/>
<gene>
    <name evidence="2" type="ORF">BCR33DRAFT_582831</name>
</gene>
<name>A0A1Y2CR61_9FUNG</name>
<proteinExistence type="predicted"/>
<accession>A0A1Y2CR61</accession>
<feature type="compositionally biased region" description="Polar residues" evidence="1">
    <location>
        <begin position="1"/>
        <end position="18"/>
    </location>
</feature>
<comment type="caution">
    <text evidence="2">The sequence shown here is derived from an EMBL/GenBank/DDBJ whole genome shotgun (WGS) entry which is preliminary data.</text>
</comment>
<dbReference type="EMBL" id="MCGO01000009">
    <property type="protein sequence ID" value="ORY49436.1"/>
    <property type="molecule type" value="Genomic_DNA"/>
</dbReference>
<sequence length="118" mass="13074">MNVKQVNQFLPPTRMTTPSAPPGMSRSRSKSSREPADRQPPSPAPHRQRHQHRHRESSCKRTSSGSARHLLAGFAVPPRAAAAARAQTETRVHADSATLNNENTRPCNLEFIVNFILC</sequence>
<evidence type="ECO:0000256" key="1">
    <source>
        <dbReference type="SAM" id="MobiDB-lite"/>
    </source>
</evidence>